<keyword evidence="5" id="KW-0998">Cell outer membrane</keyword>
<evidence type="ECO:0000259" key="8">
    <source>
        <dbReference type="Pfam" id="PF14322"/>
    </source>
</evidence>
<dbReference type="InterPro" id="IPR011990">
    <property type="entry name" value="TPR-like_helical_dom_sf"/>
</dbReference>
<keyword evidence="3 6" id="KW-0732">Signal</keyword>
<dbReference type="InterPro" id="IPR033985">
    <property type="entry name" value="SusD-like_N"/>
</dbReference>
<organism evidence="9 10">
    <name type="scientific">Spirosoma fluviale</name>
    <dbReference type="NCBI Taxonomy" id="1597977"/>
    <lineage>
        <taxon>Bacteria</taxon>
        <taxon>Pseudomonadati</taxon>
        <taxon>Bacteroidota</taxon>
        <taxon>Cytophagia</taxon>
        <taxon>Cytophagales</taxon>
        <taxon>Cytophagaceae</taxon>
        <taxon>Spirosoma</taxon>
    </lineage>
</organism>
<keyword evidence="4" id="KW-0472">Membrane</keyword>
<evidence type="ECO:0000259" key="7">
    <source>
        <dbReference type="Pfam" id="PF07980"/>
    </source>
</evidence>
<dbReference type="GO" id="GO:0009279">
    <property type="term" value="C:cell outer membrane"/>
    <property type="evidence" value="ECO:0007669"/>
    <property type="project" value="UniProtKB-SubCell"/>
</dbReference>
<proteinExistence type="inferred from homology"/>
<evidence type="ECO:0000256" key="5">
    <source>
        <dbReference type="ARBA" id="ARBA00023237"/>
    </source>
</evidence>
<evidence type="ECO:0000313" key="10">
    <source>
        <dbReference type="Proteomes" id="UP000219452"/>
    </source>
</evidence>
<feature type="chain" id="PRO_5012990437" evidence="6">
    <location>
        <begin position="24"/>
        <end position="480"/>
    </location>
</feature>
<evidence type="ECO:0000256" key="4">
    <source>
        <dbReference type="ARBA" id="ARBA00023136"/>
    </source>
</evidence>
<feature type="domain" description="SusD-like N-terminal" evidence="8">
    <location>
        <begin position="84"/>
        <end position="215"/>
    </location>
</feature>
<dbReference type="Proteomes" id="UP000219452">
    <property type="component" value="Unassembled WGS sequence"/>
</dbReference>
<gene>
    <name evidence="9" type="ORF">SAMN06269250_2277</name>
</gene>
<dbReference type="RefSeq" id="WP_097125809.1">
    <property type="nucleotide sequence ID" value="NZ_OCNH01000001.1"/>
</dbReference>
<dbReference type="SUPFAM" id="SSF48452">
    <property type="entry name" value="TPR-like"/>
    <property type="match status" value="1"/>
</dbReference>
<dbReference type="AlphaFoldDB" id="A0A286FHZ0"/>
<feature type="domain" description="RagB/SusD" evidence="7">
    <location>
        <begin position="321"/>
        <end position="479"/>
    </location>
</feature>
<dbReference type="EMBL" id="OCNH01000001">
    <property type="protein sequence ID" value="SOD82845.1"/>
    <property type="molecule type" value="Genomic_DNA"/>
</dbReference>
<evidence type="ECO:0000256" key="2">
    <source>
        <dbReference type="ARBA" id="ARBA00006275"/>
    </source>
</evidence>
<protein>
    <submittedName>
        <fullName evidence="9">Starch-binding associating with outer membrane</fullName>
    </submittedName>
</protein>
<evidence type="ECO:0000256" key="6">
    <source>
        <dbReference type="SAM" id="SignalP"/>
    </source>
</evidence>
<dbReference type="Gene3D" id="1.25.40.390">
    <property type="match status" value="1"/>
</dbReference>
<accession>A0A286FHZ0</accession>
<evidence type="ECO:0000313" key="9">
    <source>
        <dbReference type="EMBL" id="SOD82845.1"/>
    </source>
</evidence>
<comment type="similarity">
    <text evidence="2">Belongs to the SusD family.</text>
</comment>
<dbReference type="CDD" id="cd08977">
    <property type="entry name" value="SusD"/>
    <property type="match status" value="1"/>
</dbReference>
<dbReference type="Pfam" id="PF07980">
    <property type="entry name" value="SusD_RagB"/>
    <property type="match status" value="1"/>
</dbReference>
<feature type="signal peptide" evidence="6">
    <location>
        <begin position="1"/>
        <end position="23"/>
    </location>
</feature>
<evidence type="ECO:0000256" key="1">
    <source>
        <dbReference type="ARBA" id="ARBA00004442"/>
    </source>
</evidence>
<dbReference type="Pfam" id="PF14322">
    <property type="entry name" value="SusD-like_3"/>
    <property type="match status" value="1"/>
</dbReference>
<keyword evidence="10" id="KW-1185">Reference proteome</keyword>
<reference evidence="10" key="1">
    <citation type="submission" date="2017-09" db="EMBL/GenBank/DDBJ databases">
        <authorList>
            <person name="Varghese N."/>
            <person name="Submissions S."/>
        </authorList>
    </citation>
    <scope>NUCLEOTIDE SEQUENCE [LARGE SCALE GENOMIC DNA]</scope>
    <source>
        <strain evidence="10">DSM 29961</strain>
    </source>
</reference>
<dbReference type="InterPro" id="IPR012944">
    <property type="entry name" value="SusD_RagB_dom"/>
</dbReference>
<comment type="subcellular location">
    <subcellularLocation>
        <location evidence="1">Cell outer membrane</location>
    </subcellularLocation>
</comment>
<evidence type="ECO:0000256" key="3">
    <source>
        <dbReference type="ARBA" id="ARBA00022729"/>
    </source>
</evidence>
<name>A0A286FHZ0_9BACT</name>
<dbReference type="OrthoDB" id="636214at2"/>
<sequence>MKFTRIRSFLGLTFMLAQLSACQLTETPYSFVSPQQFYTSASDAEAALTAAYTPVTDLYGRVGTQLPDYSADQSFPRAVVGRDQLTVFSYDATMDLIGGYWQHCFNGINRANQVLENVPKITMDDTRKKQVLAEAYFLRGLYYFHLVKTFGEVPIKQASTKDIASTEAAKSKVEEVYALIVKDFEQAVKDLPATPKDRGRAAIGAAQGLLAKTHLYAGNWAKAAENAQAVIQSNRYSLMPNVLDLYNPLREDAARTEQIFAAEFSALSGLNGSDLVGFYAPANSPPVFSKTAFGSAFGYMSFYNSFNPIDKRRQLLDTAYVNSAGKLIGQADATLKDRVIIKKFLDPNSNGANGENNFPILRLADVYLIAAEAEARQNGPTAVAYTAINTVRRRAGIPDLTPGLGKDAFIEAVLQERSWELFVEADRWYDLTRTGKFKMVANVLNSYYPSRPVQDKHRFFPIPNVEVLTNSKLEQNPAWK</sequence>